<organism evidence="4 5">
    <name type="scientific">Niastella vici</name>
    <dbReference type="NCBI Taxonomy" id="1703345"/>
    <lineage>
        <taxon>Bacteria</taxon>
        <taxon>Pseudomonadati</taxon>
        <taxon>Bacteroidota</taxon>
        <taxon>Chitinophagia</taxon>
        <taxon>Chitinophagales</taxon>
        <taxon>Chitinophagaceae</taxon>
        <taxon>Niastella</taxon>
    </lineage>
</organism>
<proteinExistence type="predicted"/>
<evidence type="ECO:0008006" key="6">
    <source>
        <dbReference type="Google" id="ProtNLM"/>
    </source>
</evidence>
<dbReference type="Proteomes" id="UP000192796">
    <property type="component" value="Unassembled WGS sequence"/>
</dbReference>
<dbReference type="InterPro" id="IPR032508">
    <property type="entry name" value="FecR_C"/>
</dbReference>
<dbReference type="EMBL" id="LVYD01000076">
    <property type="protein sequence ID" value="OQP59585.1"/>
    <property type="molecule type" value="Genomic_DNA"/>
</dbReference>
<evidence type="ECO:0000259" key="2">
    <source>
        <dbReference type="Pfam" id="PF04773"/>
    </source>
</evidence>
<dbReference type="AlphaFoldDB" id="A0A1V9FMK4"/>
<evidence type="ECO:0000313" key="5">
    <source>
        <dbReference type="Proteomes" id="UP000192796"/>
    </source>
</evidence>
<dbReference type="OrthoDB" id="704021at2"/>
<dbReference type="GO" id="GO:0016989">
    <property type="term" value="F:sigma factor antagonist activity"/>
    <property type="evidence" value="ECO:0007669"/>
    <property type="project" value="TreeGrafter"/>
</dbReference>
<dbReference type="Gene3D" id="2.60.120.1440">
    <property type="match status" value="1"/>
</dbReference>
<dbReference type="Pfam" id="PF04773">
    <property type="entry name" value="FecR"/>
    <property type="match status" value="1"/>
</dbReference>
<name>A0A1V9FMK4_9BACT</name>
<keyword evidence="1" id="KW-0472">Membrane</keyword>
<gene>
    <name evidence="4" type="ORF">A3860_36970</name>
</gene>
<comment type="caution">
    <text evidence="4">The sequence shown here is derived from an EMBL/GenBank/DDBJ whole genome shotgun (WGS) entry which is preliminary data.</text>
</comment>
<dbReference type="Pfam" id="PF16344">
    <property type="entry name" value="FecR_C"/>
    <property type="match status" value="1"/>
</dbReference>
<dbReference type="PANTHER" id="PTHR30273">
    <property type="entry name" value="PERIPLASMIC SIGNAL SENSOR AND SIGMA FACTOR ACTIVATOR FECR-RELATED"/>
    <property type="match status" value="1"/>
</dbReference>
<dbReference type="InterPro" id="IPR006860">
    <property type="entry name" value="FecR"/>
</dbReference>
<dbReference type="STRING" id="1703345.A3860_36970"/>
<evidence type="ECO:0000259" key="3">
    <source>
        <dbReference type="Pfam" id="PF16344"/>
    </source>
</evidence>
<sequence>MAEMNEYYTRLLGNYLNNACSPQQVEELLQWLQQDVANRLLLKQLQAEFQEAMDSNAEVPAHISDRVRTRLLKAVQPPASRTYKLLFYRAAAAAILLLLLGAGLFYFGRKAAVKNGSSQTASTPPVQTTLPKKTGAFITLANGEQIELNKTGNGRVTGHGAVNIIKLADNRITYDSTVNNKGAVAYHTLTVPRGIKMVQLTLADGTLVWLNTASSIKYPTTFTGNERRVQLTGEAYFDVKHDAAKPFSVLTKNITVNVLGTRFNVSAYDDDVQSNVVLEKGSVALSAKSAGGTLTKQLVPGNLGSFETGAQNIAVASVNTEEYVSWKMGYLIFKQAPLELIVKRVSRYYDVQINTSVLAHSDETFSGRLDLQNSIDEVMNLVCLGTSYMYLPNQQKLAVRK</sequence>
<protein>
    <recommendedName>
        <fullName evidence="6">FecR protein domain-containing protein</fullName>
    </recommendedName>
</protein>
<feature type="domain" description="FecR protein" evidence="2">
    <location>
        <begin position="197"/>
        <end position="283"/>
    </location>
</feature>
<feature type="transmembrane region" description="Helical" evidence="1">
    <location>
        <begin position="86"/>
        <end position="108"/>
    </location>
</feature>
<keyword evidence="5" id="KW-1185">Reference proteome</keyword>
<dbReference type="RefSeq" id="WP_081154576.1">
    <property type="nucleotide sequence ID" value="NZ_LVYD01000076.1"/>
</dbReference>
<reference evidence="4 5" key="1">
    <citation type="submission" date="2016-03" db="EMBL/GenBank/DDBJ databases">
        <title>Niastella vici sp. nov., isolated from farmland soil.</title>
        <authorList>
            <person name="Chen L."/>
            <person name="Wang D."/>
            <person name="Yang S."/>
            <person name="Wang G."/>
        </authorList>
    </citation>
    <scope>NUCLEOTIDE SEQUENCE [LARGE SCALE GENOMIC DNA]</scope>
    <source>
        <strain evidence="4 5">DJ57</strain>
    </source>
</reference>
<feature type="domain" description="Protein FecR C-terminal" evidence="3">
    <location>
        <begin position="330"/>
        <end position="389"/>
    </location>
</feature>
<evidence type="ECO:0000313" key="4">
    <source>
        <dbReference type="EMBL" id="OQP59585.1"/>
    </source>
</evidence>
<keyword evidence="1" id="KW-0812">Transmembrane</keyword>
<dbReference type="Gene3D" id="3.55.50.30">
    <property type="match status" value="1"/>
</dbReference>
<evidence type="ECO:0000256" key="1">
    <source>
        <dbReference type="SAM" id="Phobius"/>
    </source>
</evidence>
<accession>A0A1V9FMK4</accession>
<dbReference type="PANTHER" id="PTHR30273:SF2">
    <property type="entry name" value="PROTEIN FECR"/>
    <property type="match status" value="1"/>
</dbReference>
<dbReference type="InterPro" id="IPR012373">
    <property type="entry name" value="Ferrdict_sens_TM"/>
</dbReference>
<keyword evidence="1" id="KW-1133">Transmembrane helix</keyword>